<organism evidence="1 2">
    <name type="scientific">Camellia lanceoleosa</name>
    <dbReference type="NCBI Taxonomy" id="1840588"/>
    <lineage>
        <taxon>Eukaryota</taxon>
        <taxon>Viridiplantae</taxon>
        <taxon>Streptophyta</taxon>
        <taxon>Embryophyta</taxon>
        <taxon>Tracheophyta</taxon>
        <taxon>Spermatophyta</taxon>
        <taxon>Magnoliopsida</taxon>
        <taxon>eudicotyledons</taxon>
        <taxon>Gunneridae</taxon>
        <taxon>Pentapetalae</taxon>
        <taxon>asterids</taxon>
        <taxon>Ericales</taxon>
        <taxon>Theaceae</taxon>
        <taxon>Camellia</taxon>
    </lineage>
</organism>
<dbReference type="Proteomes" id="UP001060215">
    <property type="component" value="Chromosome 13"/>
</dbReference>
<accession>A0ACC0FXI2</accession>
<dbReference type="EMBL" id="CM045770">
    <property type="protein sequence ID" value="KAI7992686.1"/>
    <property type="molecule type" value="Genomic_DNA"/>
</dbReference>
<evidence type="ECO:0000313" key="1">
    <source>
        <dbReference type="EMBL" id="KAI7992686.1"/>
    </source>
</evidence>
<proteinExistence type="predicted"/>
<sequence length="172" mass="19219">MSLTVGLIIFKWFVLLHPYLLQNIVLFLFLLIIFGYISGGTASYLLGMSGRIATQADEASNSINVKNLSLGWMIGFLFLVSFVGLFSIVPLRKMMILKYKLTCPSGTATTYLINSFHTPKGAKLAKKQVMMLFYSFCGSFTNALFQWFFTAADGCGFSNFPTFGLKAFSQRF</sequence>
<gene>
    <name evidence="1" type="ORF">LOK49_LG12G00846</name>
</gene>
<keyword evidence="2" id="KW-1185">Reference proteome</keyword>
<reference evidence="1 2" key="1">
    <citation type="journal article" date="2022" name="Plant J.">
        <title>Chromosome-level genome of Camellia lanceoleosa provides a valuable resource for understanding genome evolution and self-incompatibility.</title>
        <authorList>
            <person name="Gong W."/>
            <person name="Xiao S."/>
            <person name="Wang L."/>
            <person name="Liao Z."/>
            <person name="Chang Y."/>
            <person name="Mo W."/>
            <person name="Hu G."/>
            <person name="Li W."/>
            <person name="Zhao G."/>
            <person name="Zhu H."/>
            <person name="Hu X."/>
            <person name="Ji K."/>
            <person name="Xiang X."/>
            <person name="Song Q."/>
            <person name="Yuan D."/>
            <person name="Jin S."/>
            <person name="Zhang L."/>
        </authorList>
    </citation>
    <scope>NUCLEOTIDE SEQUENCE [LARGE SCALE GENOMIC DNA]</scope>
    <source>
        <strain evidence="1">SQ_2022a</strain>
    </source>
</reference>
<comment type="caution">
    <text evidence="1">The sequence shown here is derived from an EMBL/GenBank/DDBJ whole genome shotgun (WGS) entry which is preliminary data.</text>
</comment>
<protein>
    <submittedName>
        <fullName evidence="1">Metal-nicotianamine transporter YSL11</fullName>
    </submittedName>
</protein>
<name>A0ACC0FXI2_9ERIC</name>
<evidence type="ECO:0000313" key="2">
    <source>
        <dbReference type="Proteomes" id="UP001060215"/>
    </source>
</evidence>